<proteinExistence type="predicted"/>
<evidence type="ECO:0000313" key="2">
    <source>
        <dbReference type="EMBL" id="MDO7845974.1"/>
    </source>
</evidence>
<dbReference type="SUPFAM" id="SSF109854">
    <property type="entry name" value="DinB/YfiT-like putative metalloenzymes"/>
    <property type="match status" value="1"/>
</dbReference>
<dbReference type="InterPro" id="IPR050583">
    <property type="entry name" value="Mycobacterial_A85_antigen"/>
</dbReference>
<gene>
    <name evidence="2" type="ORF">Q5H92_06375</name>
</gene>
<keyword evidence="3" id="KW-1185">Reference proteome</keyword>
<dbReference type="Pfam" id="PF00756">
    <property type="entry name" value="Esterase"/>
    <property type="match status" value="1"/>
</dbReference>
<dbReference type="InterPro" id="IPR034660">
    <property type="entry name" value="DinB/YfiT-like"/>
</dbReference>
<name>A0ABT9A9C2_9BACT</name>
<sequence>MLSDLISPETSPIGTRLCREVLPSSFLQRDVEVSILLPPAAAETAAPYPVLYLNDGQDLERLQLQPTLDALYARGAVRPFVLVAPHANELRVQEYGTAAHADFNGRGSLAGAYTNFVLQELVDFAQTHYKASANAAEAVIAGFSLGGLSAFDIAWHHPEVFARAGAFSGSFWWRQRAVGAGYTPADRIMHGLVRARRPHPSHRFWLQTGTLDERGDRNENGVIDSVEDCLDLIEELIKGGLDAQHALRYVQVEGGHHHPDTWGRVMPDFLIWAFGQEGGTATLPAPLPVVRLQLDPHLAPSIVPSSAPGQVEILPLVLPTDMPSIVPPPAAADLPTRQSDFAMPISRPVEGDFLPYAGNYINLVPEGTDPRRALRTQPQEIHIIFAGLSEAQTEQPYAPGKWSLKEMLLHQIDSERVFTYRALRFARGDGQNLPGFEQDDYVTCSGANARSLASLLAEYDAVRAATVVLAESFTDEQLNRRGTANNGPATVRALLFIIAGHELHHLNIIRERYLPFLQG</sequence>
<dbReference type="InterPro" id="IPR029058">
    <property type="entry name" value="AB_hydrolase_fold"/>
</dbReference>
<dbReference type="PANTHER" id="PTHR48098:SF6">
    <property type="entry name" value="FERRI-BACILLIBACTIN ESTERASE BESA"/>
    <property type="match status" value="1"/>
</dbReference>
<evidence type="ECO:0000259" key="1">
    <source>
        <dbReference type="Pfam" id="PF12867"/>
    </source>
</evidence>
<keyword evidence="2" id="KW-0378">Hydrolase</keyword>
<protein>
    <submittedName>
        <fullName evidence="2">Alpha/beta hydrolase-fold protein</fullName>
    </submittedName>
</protein>
<dbReference type="Proteomes" id="UP001167796">
    <property type="component" value="Unassembled WGS sequence"/>
</dbReference>
<feature type="domain" description="DinB-like" evidence="1">
    <location>
        <begin position="374"/>
        <end position="509"/>
    </location>
</feature>
<reference evidence="2" key="1">
    <citation type="submission" date="2023-07" db="EMBL/GenBank/DDBJ databases">
        <authorList>
            <person name="Kim M.K."/>
        </authorList>
    </citation>
    <scope>NUCLEOTIDE SEQUENCE</scope>
    <source>
        <strain evidence="2">M29</strain>
    </source>
</reference>
<dbReference type="InterPro" id="IPR024775">
    <property type="entry name" value="DinB-like"/>
</dbReference>
<organism evidence="2 3">
    <name type="scientific">Hymenobacter mellowenesis</name>
    <dbReference type="NCBI Taxonomy" id="3063995"/>
    <lineage>
        <taxon>Bacteria</taxon>
        <taxon>Pseudomonadati</taxon>
        <taxon>Bacteroidota</taxon>
        <taxon>Cytophagia</taxon>
        <taxon>Cytophagales</taxon>
        <taxon>Hymenobacteraceae</taxon>
        <taxon>Hymenobacter</taxon>
    </lineage>
</organism>
<dbReference type="Pfam" id="PF12867">
    <property type="entry name" value="DinB_2"/>
    <property type="match status" value="1"/>
</dbReference>
<dbReference type="Gene3D" id="1.20.120.450">
    <property type="entry name" value="dinb family like domain"/>
    <property type="match status" value="1"/>
</dbReference>
<dbReference type="EMBL" id="JAUQSX010000002">
    <property type="protein sequence ID" value="MDO7845974.1"/>
    <property type="molecule type" value="Genomic_DNA"/>
</dbReference>
<dbReference type="RefSeq" id="WP_305010658.1">
    <property type="nucleotide sequence ID" value="NZ_JAUQSX010000002.1"/>
</dbReference>
<dbReference type="InterPro" id="IPR000801">
    <property type="entry name" value="Esterase-like"/>
</dbReference>
<dbReference type="PANTHER" id="PTHR48098">
    <property type="entry name" value="ENTEROCHELIN ESTERASE-RELATED"/>
    <property type="match status" value="1"/>
</dbReference>
<dbReference type="GO" id="GO:0016787">
    <property type="term" value="F:hydrolase activity"/>
    <property type="evidence" value="ECO:0007669"/>
    <property type="project" value="UniProtKB-KW"/>
</dbReference>
<comment type="caution">
    <text evidence="2">The sequence shown here is derived from an EMBL/GenBank/DDBJ whole genome shotgun (WGS) entry which is preliminary data.</text>
</comment>
<accession>A0ABT9A9C2</accession>
<dbReference type="SUPFAM" id="SSF53474">
    <property type="entry name" value="alpha/beta-Hydrolases"/>
    <property type="match status" value="1"/>
</dbReference>
<dbReference type="Gene3D" id="3.40.50.1820">
    <property type="entry name" value="alpha/beta hydrolase"/>
    <property type="match status" value="1"/>
</dbReference>
<evidence type="ECO:0000313" key="3">
    <source>
        <dbReference type="Proteomes" id="UP001167796"/>
    </source>
</evidence>